<reference evidence="8" key="1">
    <citation type="journal article" date="2023" name="Mol. Phylogenet. Evol.">
        <title>Genome-scale phylogeny and comparative genomics of the fungal order Sordariales.</title>
        <authorList>
            <person name="Hensen N."/>
            <person name="Bonometti L."/>
            <person name="Westerberg I."/>
            <person name="Brannstrom I.O."/>
            <person name="Guillou S."/>
            <person name="Cros-Aarteil S."/>
            <person name="Calhoun S."/>
            <person name="Haridas S."/>
            <person name="Kuo A."/>
            <person name="Mondo S."/>
            <person name="Pangilinan J."/>
            <person name="Riley R."/>
            <person name="LaButti K."/>
            <person name="Andreopoulos B."/>
            <person name="Lipzen A."/>
            <person name="Chen C."/>
            <person name="Yan M."/>
            <person name="Daum C."/>
            <person name="Ng V."/>
            <person name="Clum A."/>
            <person name="Steindorff A."/>
            <person name="Ohm R.A."/>
            <person name="Martin F."/>
            <person name="Silar P."/>
            <person name="Natvig D.O."/>
            <person name="Lalanne C."/>
            <person name="Gautier V."/>
            <person name="Ament-Velasquez S.L."/>
            <person name="Kruys A."/>
            <person name="Hutchinson M.I."/>
            <person name="Powell A.J."/>
            <person name="Barry K."/>
            <person name="Miller A.N."/>
            <person name="Grigoriev I.V."/>
            <person name="Debuchy R."/>
            <person name="Gladieux P."/>
            <person name="Hiltunen Thoren M."/>
            <person name="Johannesson H."/>
        </authorList>
    </citation>
    <scope>NUCLEOTIDE SEQUENCE</scope>
    <source>
        <strain evidence="8">CBS 958.72</strain>
    </source>
</reference>
<evidence type="ECO:0000256" key="7">
    <source>
        <dbReference type="SAM" id="Phobius"/>
    </source>
</evidence>
<evidence type="ECO:0000256" key="3">
    <source>
        <dbReference type="ARBA" id="ARBA00022989"/>
    </source>
</evidence>
<keyword evidence="9" id="KW-1185">Reference proteome</keyword>
<reference evidence="8" key="2">
    <citation type="submission" date="2023-06" db="EMBL/GenBank/DDBJ databases">
        <authorList>
            <consortium name="Lawrence Berkeley National Laboratory"/>
            <person name="Haridas S."/>
            <person name="Hensen N."/>
            <person name="Bonometti L."/>
            <person name="Westerberg I."/>
            <person name="Brannstrom I.O."/>
            <person name="Guillou S."/>
            <person name="Cros-Aarteil S."/>
            <person name="Calhoun S."/>
            <person name="Kuo A."/>
            <person name="Mondo S."/>
            <person name="Pangilinan J."/>
            <person name="Riley R."/>
            <person name="Labutti K."/>
            <person name="Andreopoulos B."/>
            <person name="Lipzen A."/>
            <person name="Chen C."/>
            <person name="Yanf M."/>
            <person name="Daum C."/>
            <person name="Ng V."/>
            <person name="Clum A."/>
            <person name="Steindorff A."/>
            <person name="Ohm R."/>
            <person name="Martin F."/>
            <person name="Silar P."/>
            <person name="Natvig D."/>
            <person name="Lalanne C."/>
            <person name="Gautier V."/>
            <person name="Ament-Velasquez S.L."/>
            <person name="Kruys A."/>
            <person name="Hutchinson M.I."/>
            <person name="Powell A.J."/>
            <person name="Barry K."/>
            <person name="Miller A.N."/>
            <person name="Grigoriev I.V."/>
            <person name="Debuchy R."/>
            <person name="Gladieux P."/>
            <person name="Thoren M.H."/>
            <person name="Johannesson H."/>
        </authorList>
    </citation>
    <scope>NUCLEOTIDE SEQUENCE</scope>
    <source>
        <strain evidence="8">CBS 958.72</strain>
    </source>
</reference>
<dbReference type="GO" id="GO:0016020">
    <property type="term" value="C:membrane"/>
    <property type="evidence" value="ECO:0007669"/>
    <property type="project" value="UniProtKB-SubCell"/>
</dbReference>
<dbReference type="SUPFAM" id="SSF144083">
    <property type="entry name" value="Magnesium transport protein CorA, transmembrane region"/>
    <property type="match status" value="1"/>
</dbReference>
<evidence type="ECO:0000256" key="6">
    <source>
        <dbReference type="SAM" id="MobiDB-lite"/>
    </source>
</evidence>
<evidence type="ECO:0000313" key="8">
    <source>
        <dbReference type="EMBL" id="KAK3373515.1"/>
    </source>
</evidence>
<evidence type="ECO:0000256" key="4">
    <source>
        <dbReference type="ARBA" id="ARBA00023136"/>
    </source>
</evidence>
<feature type="compositionally biased region" description="Basic and acidic residues" evidence="6">
    <location>
        <begin position="13"/>
        <end position="24"/>
    </location>
</feature>
<keyword evidence="3 7" id="KW-1133">Transmembrane helix</keyword>
<proteinExistence type="predicted"/>
<comment type="subcellular location">
    <subcellularLocation>
        <location evidence="1">Membrane</location>
        <topology evidence="1">Multi-pass membrane protein</topology>
    </subcellularLocation>
</comment>
<evidence type="ECO:0000256" key="1">
    <source>
        <dbReference type="ARBA" id="ARBA00004141"/>
    </source>
</evidence>
<sequence length="568" mass="63578">MASSSRQPLQARDTARERRTDEHRHGGRGGTRRRVTGIEQRDYADTVSFYSQLAVPRSLYTGSHFDSLATYLQLPFGAKAPDLVPKTPLPDEDGASFNFVTFYDLDPASDQRMEHLSSPQEFEAKAKLLEGSAHGRLIFMRGCPTPEWLLVIGASYQVDPEFFRRHLDFRQGIRTHYSQPSLPSTLATAVRLQMTTIGASAAKTKTDSEQATLEALREENQAQLKRYHESQRNLAGMKFGSPIVRDCAIFDLQHFCITQDISLYANECGKGGWFALIWLDASTGLKAGPTAWVASPLRTGSWTVSSVPVVQHRQGLALRSKARLLVVPEDNGNRSVESTVQSACFLHDIFQFAASSENQFLNMLEAKLLDELEHSRLVQQTNPTLSNLLYSQQVLDRHIQRIRDGMATFRAPHALDWPHAATRPEKQQKADEALWNLARDYEYLLARALTLSEQCGRGMQVVMNNAVIKESREAMAQAAGVAKLTRLAFIFVPLSFTASFFGMNLVQIVDGNLPLWIWFAVSSPILFISILFMDYDVLSSVWKLLTAGREAMTKTETKEKVLESGKSA</sequence>
<dbReference type="InterPro" id="IPR045863">
    <property type="entry name" value="CorA_TM1_TM2"/>
</dbReference>
<name>A0AAE0N7U7_9PEZI</name>
<evidence type="ECO:0000256" key="2">
    <source>
        <dbReference type="ARBA" id="ARBA00022692"/>
    </source>
</evidence>
<evidence type="ECO:0000313" key="9">
    <source>
        <dbReference type="Proteomes" id="UP001287356"/>
    </source>
</evidence>
<dbReference type="AlphaFoldDB" id="A0AAE0N7U7"/>
<keyword evidence="2 7" id="KW-0812">Transmembrane</keyword>
<keyword evidence="4 7" id="KW-0472">Membrane</keyword>
<dbReference type="Gene3D" id="1.20.58.340">
    <property type="entry name" value="Magnesium transport protein CorA, transmembrane region"/>
    <property type="match status" value="1"/>
</dbReference>
<feature type="region of interest" description="Disordered" evidence="6">
    <location>
        <begin position="1"/>
        <end position="35"/>
    </location>
</feature>
<protein>
    <submittedName>
        <fullName evidence="8">Uncharacterized protein</fullName>
    </submittedName>
</protein>
<feature type="transmembrane region" description="Helical" evidence="7">
    <location>
        <begin position="487"/>
        <end position="509"/>
    </location>
</feature>
<gene>
    <name evidence="8" type="ORF">B0T24DRAFT_265982</name>
</gene>
<dbReference type="EMBL" id="JAULSN010000004">
    <property type="protein sequence ID" value="KAK3373515.1"/>
    <property type="molecule type" value="Genomic_DNA"/>
</dbReference>
<feature type="transmembrane region" description="Helical" evidence="7">
    <location>
        <begin position="515"/>
        <end position="533"/>
    </location>
</feature>
<evidence type="ECO:0000256" key="5">
    <source>
        <dbReference type="SAM" id="Coils"/>
    </source>
</evidence>
<organism evidence="8 9">
    <name type="scientific">Lasiosphaeria ovina</name>
    <dbReference type="NCBI Taxonomy" id="92902"/>
    <lineage>
        <taxon>Eukaryota</taxon>
        <taxon>Fungi</taxon>
        <taxon>Dikarya</taxon>
        <taxon>Ascomycota</taxon>
        <taxon>Pezizomycotina</taxon>
        <taxon>Sordariomycetes</taxon>
        <taxon>Sordariomycetidae</taxon>
        <taxon>Sordariales</taxon>
        <taxon>Lasiosphaeriaceae</taxon>
        <taxon>Lasiosphaeria</taxon>
    </lineage>
</organism>
<dbReference type="Proteomes" id="UP001287356">
    <property type="component" value="Unassembled WGS sequence"/>
</dbReference>
<keyword evidence="5" id="KW-0175">Coiled coil</keyword>
<accession>A0AAE0N7U7</accession>
<feature type="coiled-coil region" evidence="5">
    <location>
        <begin position="199"/>
        <end position="233"/>
    </location>
</feature>
<feature type="compositionally biased region" description="Basic residues" evidence="6">
    <location>
        <begin position="25"/>
        <end position="35"/>
    </location>
</feature>
<comment type="caution">
    <text evidence="8">The sequence shown here is derived from an EMBL/GenBank/DDBJ whole genome shotgun (WGS) entry which is preliminary data.</text>
</comment>